<organism evidence="1 2">
    <name type="scientific">Microthlaspi erraticum</name>
    <dbReference type="NCBI Taxonomy" id="1685480"/>
    <lineage>
        <taxon>Eukaryota</taxon>
        <taxon>Viridiplantae</taxon>
        <taxon>Streptophyta</taxon>
        <taxon>Embryophyta</taxon>
        <taxon>Tracheophyta</taxon>
        <taxon>Spermatophyta</taxon>
        <taxon>Magnoliopsida</taxon>
        <taxon>eudicotyledons</taxon>
        <taxon>Gunneridae</taxon>
        <taxon>Pentapetalae</taxon>
        <taxon>rosids</taxon>
        <taxon>malvids</taxon>
        <taxon>Brassicales</taxon>
        <taxon>Brassicaceae</taxon>
        <taxon>Coluteocarpeae</taxon>
        <taxon>Microthlaspi</taxon>
    </lineage>
</organism>
<accession>A0A6D2JL53</accession>
<dbReference type="OrthoDB" id="1723571at2759"/>
<gene>
    <name evidence="1" type="ORF">MERR_LOCUS27721</name>
</gene>
<dbReference type="AlphaFoldDB" id="A0A6D2JL53"/>
<protein>
    <submittedName>
        <fullName evidence="1">Uncharacterized protein</fullName>
    </submittedName>
</protein>
<evidence type="ECO:0000313" key="1">
    <source>
        <dbReference type="EMBL" id="CAA7040486.1"/>
    </source>
</evidence>
<dbReference type="EMBL" id="CACVBM020001229">
    <property type="protein sequence ID" value="CAA7040486.1"/>
    <property type="molecule type" value="Genomic_DNA"/>
</dbReference>
<keyword evidence="2" id="KW-1185">Reference proteome</keyword>
<name>A0A6D2JL53_9BRAS</name>
<comment type="caution">
    <text evidence="1">The sequence shown here is derived from an EMBL/GenBank/DDBJ whole genome shotgun (WGS) entry which is preliminary data.</text>
</comment>
<sequence>MLNLYWDKEAGEGTYKLEDATSSGELRFIGEVFRGFCKISAYLLLSLVLGKLSRGNQQKGQRISYRKANKLFSVGANVKEISFDQSSRAALQAGIDKLVDSVGLTHGPRGREYWLLHVFYILRGDSMLSLLYVYDEP</sequence>
<proteinExistence type="predicted"/>
<dbReference type="Proteomes" id="UP000467841">
    <property type="component" value="Unassembled WGS sequence"/>
</dbReference>
<evidence type="ECO:0000313" key="2">
    <source>
        <dbReference type="Proteomes" id="UP000467841"/>
    </source>
</evidence>
<reference evidence="1" key="1">
    <citation type="submission" date="2020-01" db="EMBL/GenBank/DDBJ databases">
        <authorList>
            <person name="Mishra B."/>
        </authorList>
    </citation>
    <scope>NUCLEOTIDE SEQUENCE [LARGE SCALE GENOMIC DNA]</scope>
</reference>